<dbReference type="GO" id="GO:0000160">
    <property type="term" value="P:phosphorelay signal transduction system"/>
    <property type="evidence" value="ECO:0007669"/>
    <property type="project" value="InterPro"/>
</dbReference>
<evidence type="ECO:0000313" key="3">
    <source>
        <dbReference type="EMBL" id="PKQ61507.1"/>
    </source>
</evidence>
<evidence type="ECO:0000259" key="2">
    <source>
        <dbReference type="PROSITE" id="PS50894"/>
    </source>
</evidence>
<evidence type="ECO:0000256" key="1">
    <source>
        <dbReference type="PROSITE-ProRule" id="PRU00110"/>
    </source>
</evidence>
<name>A0A2N3HTY8_9BACT</name>
<comment type="caution">
    <text evidence="3">The sequence shown here is derived from an EMBL/GenBank/DDBJ whole genome shotgun (WGS) entry which is preliminary data.</text>
</comment>
<dbReference type="InterPro" id="IPR036641">
    <property type="entry name" value="HPT_dom_sf"/>
</dbReference>
<keyword evidence="4" id="KW-1185">Reference proteome</keyword>
<organism evidence="3 4">
    <name type="scientific">Labilibaculum manganireducens</name>
    <dbReference type="NCBI Taxonomy" id="1940525"/>
    <lineage>
        <taxon>Bacteria</taxon>
        <taxon>Pseudomonadati</taxon>
        <taxon>Bacteroidota</taxon>
        <taxon>Bacteroidia</taxon>
        <taxon>Marinilabiliales</taxon>
        <taxon>Marinifilaceae</taxon>
        <taxon>Labilibaculum</taxon>
    </lineage>
</organism>
<dbReference type="Proteomes" id="UP000233618">
    <property type="component" value="Unassembled WGS sequence"/>
</dbReference>
<dbReference type="InterPro" id="IPR008207">
    <property type="entry name" value="Sig_transdc_His_kin_Hpt_dom"/>
</dbReference>
<dbReference type="GO" id="GO:0004672">
    <property type="term" value="F:protein kinase activity"/>
    <property type="evidence" value="ECO:0007669"/>
    <property type="project" value="UniProtKB-ARBA"/>
</dbReference>
<evidence type="ECO:0000313" key="4">
    <source>
        <dbReference type="Proteomes" id="UP000233618"/>
    </source>
</evidence>
<dbReference type="SUPFAM" id="SSF47226">
    <property type="entry name" value="Histidine-containing phosphotransfer domain, HPT domain"/>
    <property type="match status" value="1"/>
</dbReference>
<feature type="domain" description="HPt" evidence="2">
    <location>
        <begin position="145"/>
        <end position="242"/>
    </location>
</feature>
<dbReference type="AlphaFoldDB" id="A0A2N3HTY8"/>
<feature type="modified residue" description="Phosphohistidine" evidence="1">
    <location>
        <position position="184"/>
    </location>
</feature>
<keyword evidence="1" id="KW-0597">Phosphoprotein</keyword>
<reference evidence="3 4" key="1">
    <citation type="journal article" date="2017" name="Front. Microbiol.">
        <title>Labilibaculum manganireducens gen. nov., sp. nov. and Labilibaculum filiforme sp. nov., Novel Bacteroidetes Isolated from Subsurface Sediments of the Baltic Sea.</title>
        <authorList>
            <person name="Vandieken V."/>
            <person name="Marshall I.P."/>
            <person name="Niemann H."/>
            <person name="Engelen B."/>
            <person name="Cypionka H."/>
        </authorList>
    </citation>
    <scope>NUCLEOTIDE SEQUENCE [LARGE SCALE GENOMIC DNA]</scope>
    <source>
        <strain evidence="3 4">59.10-2M</strain>
    </source>
</reference>
<dbReference type="EMBL" id="MVDE01000044">
    <property type="protein sequence ID" value="PKQ61507.1"/>
    <property type="molecule type" value="Genomic_DNA"/>
</dbReference>
<accession>A0A2N3HTY8</accession>
<protein>
    <recommendedName>
        <fullName evidence="2">HPt domain-containing protein</fullName>
    </recommendedName>
</protein>
<dbReference type="Pfam" id="PF01627">
    <property type="entry name" value="Hpt"/>
    <property type="match status" value="1"/>
</dbReference>
<dbReference type="Gene3D" id="1.20.120.160">
    <property type="entry name" value="HPT domain"/>
    <property type="match status" value="1"/>
</dbReference>
<sequence>MKHKPNILLIGFHNSLNIDSMTQIAFENCNTGQEAIELIIDENFDLIISKYKLDDQNAIELNQSVKSVKSYSANTIPKNNKLLIITTNPEEEQLCKDNKILFFPENLNLKSLILKLIDLPKEIKRGDQKVAIINFKDLFKRVDNNREFIQTVIEKFFEIWKSRINDIQTPLNNGEFKLAKDAAHKLKGVLANFSMEAARTTIIELEKHILDNDQELSVQKLNQLITDIENTRKFYLDNQDQFKS</sequence>
<gene>
    <name evidence="3" type="ORF">BZG01_19150</name>
</gene>
<dbReference type="PROSITE" id="PS50894">
    <property type="entry name" value="HPT"/>
    <property type="match status" value="1"/>
</dbReference>
<proteinExistence type="predicted"/>